<dbReference type="EMBL" id="AXCZ01000001">
    <property type="protein sequence ID" value="KGM14588.1"/>
    <property type="molecule type" value="Genomic_DNA"/>
</dbReference>
<dbReference type="Proteomes" id="UP000054314">
    <property type="component" value="Unassembled WGS sequence"/>
</dbReference>
<feature type="transmembrane region" description="Helical" evidence="1">
    <location>
        <begin position="362"/>
        <end position="384"/>
    </location>
</feature>
<keyword evidence="1" id="KW-0812">Transmembrane</keyword>
<keyword evidence="1" id="KW-1133">Transmembrane helix</keyword>
<evidence type="ECO:0000313" key="3">
    <source>
        <dbReference type="Proteomes" id="UP000054314"/>
    </source>
</evidence>
<dbReference type="RefSeq" id="WP_052104786.1">
    <property type="nucleotide sequence ID" value="NZ_AXCZ01000001.1"/>
</dbReference>
<gene>
    <name evidence="2" type="ORF">N869_05105</name>
</gene>
<reference evidence="2 3" key="1">
    <citation type="submission" date="2013-08" db="EMBL/GenBank/DDBJ databases">
        <title>Genome sequencing of Cellulomonas bogoriensis 69B4.</title>
        <authorList>
            <person name="Chen F."/>
            <person name="Li Y."/>
            <person name="Wang G."/>
        </authorList>
    </citation>
    <scope>NUCLEOTIDE SEQUENCE [LARGE SCALE GENOMIC DNA]</scope>
    <source>
        <strain evidence="2 3">69B4</strain>
    </source>
</reference>
<protein>
    <submittedName>
        <fullName evidence="2">Uncharacterized protein</fullName>
    </submittedName>
</protein>
<feature type="transmembrane region" description="Helical" evidence="1">
    <location>
        <begin position="242"/>
        <end position="265"/>
    </location>
</feature>
<evidence type="ECO:0000313" key="2">
    <source>
        <dbReference type="EMBL" id="KGM14588.1"/>
    </source>
</evidence>
<name>A0A0A0C1P9_9CELL</name>
<proteinExistence type="predicted"/>
<feature type="transmembrane region" description="Helical" evidence="1">
    <location>
        <begin position="321"/>
        <end position="342"/>
    </location>
</feature>
<evidence type="ECO:0000256" key="1">
    <source>
        <dbReference type="SAM" id="Phobius"/>
    </source>
</evidence>
<keyword evidence="3" id="KW-1185">Reference proteome</keyword>
<comment type="caution">
    <text evidence="2">The sequence shown here is derived from an EMBL/GenBank/DDBJ whole genome shotgun (WGS) entry which is preliminary data.</text>
</comment>
<sequence>MHLDRQPSTWDAWIGTAADVDEHALRARLVRSAPDAWKGYRERALEESLSLLLAGEALAARGVLLALGAEQARGAPGTGPAGLETVLGAALDATDGDDDAYAWLVDHEERHALQDPRLTRLLAVVADSRDETEVADRAWSEVMAQAVRLDPARARRAVVALVSRRERDGLIGPMVADLLSCVALVRSTQVEDWDQVAVDAAHDLRARGDVAGARLLLRAFRAAAPPTAPVDRARRALTPAAVSVRAVANAVVFTVLAAGALALAVRWGNPLPLFALAVLAVAGARVVHVPGMTEQEGNVWQRLGAVELDPRRGIVETGAGLAWFAVLGVAGALSGLTATSAATSQLREAGRHGAWLDGGGGLALWFVGMLAGAVAAVLMGRWLHTAVRRHETARRWAAADREGVSPGAACRCWQVSALVDERALGYAGEHLLPLDRHRGVGDPLDRGDDLWQCPESDTLWLLTGPGGSGRTVALRGTAVG</sequence>
<dbReference type="AlphaFoldDB" id="A0A0A0C1P9"/>
<organism evidence="2 3">
    <name type="scientific">Cellulomonas bogoriensis 69B4 = DSM 16987</name>
    <dbReference type="NCBI Taxonomy" id="1386082"/>
    <lineage>
        <taxon>Bacteria</taxon>
        <taxon>Bacillati</taxon>
        <taxon>Actinomycetota</taxon>
        <taxon>Actinomycetes</taxon>
        <taxon>Micrococcales</taxon>
        <taxon>Cellulomonadaceae</taxon>
        <taxon>Cellulomonas</taxon>
    </lineage>
</organism>
<feature type="transmembrane region" description="Helical" evidence="1">
    <location>
        <begin position="271"/>
        <end position="288"/>
    </location>
</feature>
<accession>A0A0A0C1P9</accession>
<keyword evidence="1" id="KW-0472">Membrane</keyword>